<evidence type="ECO:0000313" key="3">
    <source>
        <dbReference type="Proteomes" id="UP001177140"/>
    </source>
</evidence>
<evidence type="ECO:0000313" key="2">
    <source>
        <dbReference type="EMBL" id="MCL7040525.1"/>
    </source>
</evidence>
<proteinExistence type="predicted"/>
<dbReference type="AlphaFoldDB" id="A0AA41VFZ9"/>
<feature type="region of interest" description="Disordered" evidence="1">
    <location>
        <begin position="27"/>
        <end position="56"/>
    </location>
</feature>
<organism evidence="2 3">
    <name type="scientific">Papaver nudicaule</name>
    <name type="common">Iceland poppy</name>
    <dbReference type="NCBI Taxonomy" id="74823"/>
    <lineage>
        <taxon>Eukaryota</taxon>
        <taxon>Viridiplantae</taxon>
        <taxon>Streptophyta</taxon>
        <taxon>Embryophyta</taxon>
        <taxon>Tracheophyta</taxon>
        <taxon>Spermatophyta</taxon>
        <taxon>Magnoliopsida</taxon>
        <taxon>Ranunculales</taxon>
        <taxon>Papaveraceae</taxon>
        <taxon>Papaveroideae</taxon>
        <taxon>Papaver</taxon>
    </lineage>
</organism>
<feature type="non-terminal residue" evidence="2">
    <location>
        <position position="1"/>
    </location>
</feature>
<feature type="compositionally biased region" description="Low complexity" evidence="1">
    <location>
        <begin position="31"/>
        <end position="47"/>
    </location>
</feature>
<gene>
    <name evidence="2" type="ORF">MKW94_003723</name>
</gene>
<protein>
    <submittedName>
        <fullName evidence="2">Uncharacterized protein</fullName>
    </submittedName>
</protein>
<dbReference type="EMBL" id="JAJJMA010213476">
    <property type="protein sequence ID" value="MCL7040525.1"/>
    <property type="molecule type" value="Genomic_DNA"/>
</dbReference>
<reference evidence="2" key="1">
    <citation type="submission" date="2022-03" db="EMBL/GenBank/DDBJ databases">
        <title>A functionally conserved STORR gene fusion in Papaver species that diverged 16.8 million years ago.</title>
        <authorList>
            <person name="Catania T."/>
        </authorList>
    </citation>
    <scope>NUCLEOTIDE SEQUENCE</scope>
    <source>
        <strain evidence="2">S-191538</strain>
    </source>
</reference>
<evidence type="ECO:0000256" key="1">
    <source>
        <dbReference type="SAM" id="MobiDB-lite"/>
    </source>
</evidence>
<comment type="caution">
    <text evidence="2">The sequence shown here is derived from an EMBL/GenBank/DDBJ whole genome shotgun (WGS) entry which is preliminary data.</text>
</comment>
<sequence length="145" mass="16592">DQTYGLIENLYGYYRASRDVANEESRKIVQSSCSSSGRSTSSVPSASTPRPQEELTLGGGTYEQAYAASQQFQTPQGYYEQPSTSQGYYDPMRFYPSTSQDQPQQRRRLNTDLNNEFDDMIQDVDVVQETQYPRENQNPGTQFFF</sequence>
<feature type="compositionally biased region" description="Polar residues" evidence="1">
    <location>
        <begin position="72"/>
        <end position="87"/>
    </location>
</feature>
<name>A0AA41VFZ9_PAPNU</name>
<keyword evidence="3" id="KW-1185">Reference proteome</keyword>
<accession>A0AA41VFZ9</accession>
<dbReference type="Proteomes" id="UP001177140">
    <property type="component" value="Unassembled WGS sequence"/>
</dbReference>
<feature type="region of interest" description="Disordered" evidence="1">
    <location>
        <begin position="72"/>
        <end position="109"/>
    </location>
</feature>